<gene>
    <name evidence="10" type="ORF">ACAOBT_LOCUS16257</name>
</gene>
<dbReference type="Proteomes" id="UP001152888">
    <property type="component" value="Unassembled WGS sequence"/>
</dbReference>
<evidence type="ECO:0000256" key="4">
    <source>
        <dbReference type="ARBA" id="ARBA00023002"/>
    </source>
</evidence>
<dbReference type="InterPro" id="IPR001557">
    <property type="entry name" value="L-lactate/malate_DH"/>
</dbReference>
<dbReference type="InterPro" id="IPR001236">
    <property type="entry name" value="Lactate/malate_DH_N"/>
</dbReference>
<dbReference type="GO" id="GO:0005737">
    <property type="term" value="C:cytoplasm"/>
    <property type="evidence" value="ECO:0007669"/>
    <property type="project" value="InterPro"/>
</dbReference>
<comment type="caution">
    <text evidence="10">The sequence shown here is derived from an EMBL/GenBank/DDBJ whole genome shotgun (WGS) entry which is preliminary data.</text>
</comment>
<keyword evidence="11" id="KW-1185">Reference proteome</keyword>
<evidence type="ECO:0000313" key="11">
    <source>
        <dbReference type="Proteomes" id="UP001152888"/>
    </source>
</evidence>
<dbReference type="PANTHER" id="PTHR43128">
    <property type="entry name" value="L-2-HYDROXYCARBOXYLATE DEHYDROGENASE (NAD(P)(+))"/>
    <property type="match status" value="1"/>
</dbReference>
<comment type="similarity">
    <text evidence="2">Belongs to the LDH/MDH superfamily. LDH family.</text>
</comment>
<evidence type="ECO:0000259" key="9">
    <source>
        <dbReference type="Pfam" id="PF02866"/>
    </source>
</evidence>
<dbReference type="InterPro" id="IPR018177">
    <property type="entry name" value="L-lactate_DH_AS"/>
</dbReference>
<dbReference type="Gene3D" id="3.40.50.720">
    <property type="entry name" value="NAD(P)-binding Rossmann-like Domain"/>
    <property type="match status" value="1"/>
</dbReference>
<feature type="domain" description="Lactate/malate dehydrogenase N-terminal" evidence="8">
    <location>
        <begin position="127"/>
        <end position="265"/>
    </location>
</feature>
<dbReference type="CDD" id="cd05293">
    <property type="entry name" value="LDH_1"/>
    <property type="match status" value="1"/>
</dbReference>
<sequence>MSIPNVHRLIPKFLRVNGLTANSNELSHNYGTYKIYSINEHGPFSEKIGDFEDENYLYMNEKNLVRHKSLNNESQSYAKRYYSTKEGSKPNKLLHIYGRRCYATKPENVKGKLMHEIQKPIETFDDKVTVVGIGAVGMACAFSILSQGISNNLVLIDMFENKLEGEMMDLQHGSLFLKDPKITASTDYAVSAGSRVCVVTAGVRQKDNESRTDLLQRNADLMKNIIPHLVEYSPNAVLLIVSNPCDVLSYVAWKISGFPMTRIIGSGTNLDTSRFRYMIANRLNIAPASVHAWIIGEHGDTSVAVWSALNVAGVRLRDINPKIGTREDPDRWEDIHKEVVLSAYNVIKKKGYTNWAIGLSVTSMVHSILKNMNSVHAVSTLIKGLHGVKEEVYLSLPCTLGQRGVLGVIQQVLTPTEREALQKSARIMAELIKGVHI</sequence>
<dbReference type="PROSITE" id="PS00064">
    <property type="entry name" value="L_LDH"/>
    <property type="match status" value="1"/>
</dbReference>
<evidence type="ECO:0000256" key="1">
    <source>
        <dbReference type="ARBA" id="ARBA00004843"/>
    </source>
</evidence>
<dbReference type="GO" id="GO:0004459">
    <property type="term" value="F:L-lactate dehydrogenase (NAD+) activity"/>
    <property type="evidence" value="ECO:0007669"/>
    <property type="project" value="UniProtKB-EC"/>
</dbReference>
<reference evidence="10" key="1">
    <citation type="submission" date="2022-03" db="EMBL/GenBank/DDBJ databases">
        <authorList>
            <person name="Sayadi A."/>
        </authorList>
    </citation>
    <scope>NUCLEOTIDE SEQUENCE</scope>
</reference>
<dbReference type="InterPro" id="IPR011304">
    <property type="entry name" value="L-lactate_DH"/>
</dbReference>
<proteinExistence type="inferred from homology"/>
<dbReference type="EC" id="1.1.1.27" evidence="3 7"/>
<dbReference type="InterPro" id="IPR022383">
    <property type="entry name" value="Lactate/malate_DH_C"/>
</dbReference>
<evidence type="ECO:0000256" key="3">
    <source>
        <dbReference type="ARBA" id="ARBA00012967"/>
    </source>
</evidence>
<dbReference type="SUPFAM" id="SSF51735">
    <property type="entry name" value="NAD(P)-binding Rossmann-fold domains"/>
    <property type="match status" value="1"/>
</dbReference>
<name>A0A9P0L5P3_ACAOB</name>
<evidence type="ECO:0000256" key="7">
    <source>
        <dbReference type="RuleBase" id="RU000496"/>
    </source>
</evidence>
<dbReference type="InterPro" id="IPR015955">
    <property type="entry name" value="Lactate_DH/Glyco_Ohase_4_C"/>
</dbReference>
<accession>A0A9P0L5P3</accession>
<evidence type="ECO:0000259" key="8">
    <source>
        <dbReference type="Pfam" id="PF00056"/>
    </source>
</evidence>
<dbReference type="NCBIfam" id="TIGR01771">
    <property type="entry name" value="L-LDH-NAD"/>
    <property type="match status" value="1"/>
</dbReference>
<keyword evidence="4 7" id="KW-0560">Oxidoreductase</keyword>
<dbReference type="SUPFAM" id="SSF56327">
    <property type="entry name" value="LDH C-terminal domain-like"/>
    <property type="match status" value="1"/>
</dbReference>
<dbReference type="OrthoDB" id="5405561at2759"/>
<evidence type="ECO:0000256" key="6">
    <source>
        <dbReference type="ARBA" id="ARBA00049258"/>
    </source>
</evidence>
<dbReference type="InterPro" id="IPR036291">
    <property type="entry name" value="NAD(P)-bd_dom_sf"/>
</dbReference>
<protein>
    <recommendedName>
        <fullName evidence="3 7">L-lactate dehydrogenase</fullName>
        <ecNumber evidence="3 7">1.1.1.27</ecNumber>
    </recommendedName>
</protein>
<feature type="domain" description="Lactate/malate dehydrogenase C-terminal" evidence="9">
    <location>
        <begin position="268"/>
        <end position="433"/>
    </location>
</feature>
<evidence type="ECO:0000313" key="10">
    <source>
        <dbReference type="EMBL" id="CAH1984700.1"/>
    </source>
</evidence>
<dbReference type="PRINTS" id="PR00086">
    <property type="entry name" value="LLDHDRGNASE"/>
</dbReference>
<dbReference type="FunFam" id="3.40.50.720:FF:000018">
    <property type="entry name" value="Malate dehydrogenase"/>
    <property type="match status" value="1"/>
</dbReference>
<keyword evidence="5 7" id="KW-0520">NAD</keyword>
<dbReference type="HAMAP" id="MF_00488">
    <property type="entry name" value="Lactate_dehydrog"/>
    <property type="match status" value="1"/>
</dbReference>
<dbReference type="GO" id="GO:0006089">
    <property type="term" value="P:lactate metabolic process"/>
    <property type="evidence" value="ECO:0007669"/>
    <property type="project" value="TreeGrafter"/>
</dbReference>
<evidence type="ECO:0000256" key="2">
    <source>
        <dbReference type="ARBA" id="ARBA00006054"/>
    </source>
</evidence>
<dbReference type="Pfam" id="PF00056">
    <property type="entry name" value="Ldh_1_N"/>
    <property type="match status" value="1"/>
</dbReference>
<comment type="pathway">
    <text evidence="1 7">Fermentation; pyruvate fermentation to lactate; (S)-lactate from pyruvate: step 1/1.</text>
</comment>
<dbReference type="EMBL" id="CAKOFQ010006961">
    <property type="protein sequence ID" value="CAH1984700.1"/>
    <property type="molecule type" value="Genomic_DNA"/>
</dbReference>
<comment type="catalytic activity">
    <reaction evidence="6 7">
        <text>(S)-lactate + NAD(+) = pyruvate + NADH + H(+)</text>
        <dbReference type="Rhea" id="RHEA:23444"/>
        <dbReference type="ChEBI" id="CHEBI:15361"/>
        <dbReference type="ChEBI" id="CHEBI:15378"/>
        <dbReference type="ChEBI" id="CHEBI:16651"/>
        <dbReference type="ChEBI" id="CHEBI:57540"/>
        <dbReference type="ChEBI" id="CHEBI:57945"/>
        <dbReference type="EC" id="1.1.1.27"/>
    </reaction>
</comment>
<dbReference type="Pfam" id="PF02866">
    <property type="entry name" value="Ldh_1_C"/>
    <property type="match status" value="1"/>
</dbReference>
<dbReference type="AlphaFoldDB" id="A0A9P0L5P3"/>
<dbReference type="PANTHER" id="PTHR43128:SF16">
    <property type="entry name" value="L-LACTATE DEHYDROGENASE"/>
    <property type="match status" value="1"/>
</dbReference>
<evidence type="ECO:0000256" key="5">
    <source>
        <dbReference type="ARBA" id="ARBA00023027"/>
    </source>
</evidence>
<organism evidence="10 11">
    <name type="scientific">Acanthoscelides obtectus</name>
    <name type="common">Bean weevil</name>
    <name type="synonym">Bruchus obtectus</name>
    <dbReference type="NCBI Taxonomy" id="200917"/>
    <lineage>
        <taxon>Eukaryota</taxon>
        <taxon>Metazoa</taxon>
        <taxon>Ecdysozoa</taxon>
        <taxon>Arthropoda</taxon>
        <taxon>Hexapoda</taxon>
        <taxon>Insecta</taxon>
        <taxon>Pterygota</taxon>
        <taxon>Neoptera</taxon>
        <taxon>Endopterygota</taxon>
        <taxon>Coleoptera</taxon>
        <taxon>Polyphaga</taxon>
        <taxon>Cucujiformia</taxon>
        <taxon>Chrysomeloidea</taxon>
        <taxon>Chrysomelidae</taxon>
        <taxon>Bruchinae</taxon>
        <taxon>Bruchini</taxon>
        <taxon>Acanthoscelides</taxon>
    </lineage>
</organism>
<dbReference type="Gene3D" id="3.90.110.10">
    <property type="entry name" value="Lactate dehydrogenase/glycoside hydrolase, family 4, C-terminal"/>
    <property type="match status" value="1"/>
</dbReference>